<accession>A0A2I0T099</accession>
<evidence type="ECO:0000313" key="3">
    <source>
        <dbReference type="Proteomes" id="UP000233556"/>
    </source>
</evidence>
<dbReference type="OrthoDB" id="167806at2759"/>
<name>A0A2I0T099_LIMLA</name>
<gene>
    <name evidence="2" type="ORF">llap_22494</name>
</gene>
<reference evidence="3" key="1">
    <citation type="submission" date="2017-11" db="EMBL/GenBank/DDBJ databases">
        <authorList>
            <person name="Lima N.C."/>
            <person name="Parody-Merino A.M."/>
            <person name="Battley P.F."/>
            <person name="Fidler A.E."/>
            <person name="Prosdocimi F."/>
        </authorList>
    </citation>
    <scope>NUCLEOTIDE SEQUENCE [LARGE SCALE GENOMIC DNA]</scope>
</reference>
<dbReference type="Proteomes" id="UP000233556">
    <property type="component" value="Unassembled WGS sequence"/>
</dbReference>
<proteinExistence type="predicted"/>
<protein>
    <submittedName>
        <fullName evidence="2">Mpn domain-containing protein</fullName>
    </submittedName>
</protein>
<feature type="compositionally biased region" description="Low complexity" evidence="1">
    <location>
        <begin position="56"/>
        <end position="65"/>
    </location>
</feature>
<dbReference type="AlphaFoldDB" id="A0A2I0T099"/>
<dbReference type="EMBL" id="KZ529993">
    <property type="protein sequence ID" value="PKU27202.1"/>
    <property type="molecule type" value="Genomic_DNA"/>
</dbReference>
<reference evidence="3" key="2">
    <citation type="submission" date="2017-12" db="EMBL/GenBank/DDBJ databases">
        <title>Genome sequence of the Bar-tailed Godwit (Limosa lapponica baueri).</title>
        <authorList>
            <person name="Lima N.C.B."/>
            <person name="Parody-Merino A.M."/>
            <person name="Battley P.F."/>
            <person name="Fidler A.E."/>
            <person name="Prosdocimi F."/>
        </authorList>
    </citation>
    <scope>NUCLEOTIDE SEQUENCE [LARGE SCALE GENOMIC DNA]</scope>
</reference>
<feature type="compositionally biased region" description="Acidic residues" evidence="1">
    <location>
        <begin position="35"/>
        <end position="55"/>
    </location>
</feature>
<keyword evidence="3" id="KW-1185">Reference proteome</keyword>
<organism evidence="2 3">
    <name type="scientific">Limosa lapponica baueri</name>
    <dbReference type="NCBI Taxonomy" id="1758121"/>
    <lineage>
        <taxon>Eukaryota</taxon>
        <taxon>Metazoa</taxon>
        <taxon>Chordata</taxon>
        <taxon>Craniata</taxon>
        <taxon>Vertebrata</taxon>
        <taxon>Euteleostomi</taxon>
        <taxon>Archelosauria</taxon>
        <taxon>Archosauria</taxon>
        <taxon>Dinosauria</taxon>
        <taxon>Saurischia</taxon>
        <taxon>Theropoda</taxon>
        <taxon>Coelurosauria</taxon>
        <taxon>Aves</taxon>
        <taxon>Neognathae</taxon>
        <taxon>Neoaves</taxon>
        <taxon>Charadriiformes</taxon>
        <taxon>Scolopacidae</taxon>
        <taxon>Limosa</taxon>
    </lineage>
</organism>
<evidence type="ECO:0000313" key="2">
    <source>
        <dbReference type="EMBL" id="PKU27202.1"/>
    </source>
</evidence>
<evidence type="ECO:0000256" key="1">
    <source>
        <dbReference type="SAM" id="MobiDB-lite"/>
    </source>
</evidence>
<feature type="region of interest" description="Disordered" evidence="1">
    <location>
        <begin position="27"/>
        <end position="68"/>
    </location>
</feature>
<sequence>MLVSPSSCPHVPAYPCPSVPIHTRALAAASPGGDECLEEDEDELEPGLDEAEAEPEAGSGAKAAGGTRGAVLTRRGITLRVLLRDGLLEPARGVLSIYYLVRPGGVGT</sequence>